<evidence type="ECO:0000313" key="14">
    <source>
        <dbReference type="Proteomes" id="UP000010556"/>
    </source>
</evidence>
<feature type="domain" description="C2H2-type" evidence="12">
    <location>
        <begin position="138"/>
        <end position="165"/>
    </location>
</feature>
<dbReference type="PANTHER" id="PTHR24394:SF57">
    <property type="entry name" value="ZINC FINGER PROTEIN 740"/>
    <property type="match status" value="1"/>
</dbReference>
<dbReference type="SUPFAM" id="SSF57667">
    <property type="entry name" value="beta-beta-alpha zinc fingers"/>
    <property type="match status" value="1"/>
</dbReference>
<dbReference type="GO" id="GO:0000981">
    <property type="term" value="F:DNA-binding transcription factor activity, RNA polymerase II-specific"/>
    <property type="evidence" value="ECO:0007669"/>
    <property type="project" value="TreeGrafter"/>
</dbReference>
<evidence type="ECO:0000256" key="11">
    <source>
        <dbReference type="SAM" id="MobiDB-lite"/>
    </source>
</evidence>
<keyword evidence="14" id="KW-1185">Reference proteome</keyword>
<dbReference type="GO" id="GO:0005634">
    <property type="term" value="C:nucleus"/>
    <property type="evidence" value="ECO:0007669"/>
    <property type="project" value="UniProtKB-SubCell"/>
</dbReference>
<evidence type="ECO:0000256" key="5">
    <source>
        <dbReference type="ARBA" id="ARBA00022771"/>
    </source>
</evidence>
<evidence type="ECO:0000256" key="3">
    <source>
        <dbReference type="ARBA" id="ARBA00022723"/>
    </source>
</evidence>
<feature type="region of interest" description="Disordered" evidence="11">
    <location>
        <begin position="177"/>
        <end position="231"/>
    </location>
</feature>
<feature type="compositionally biased region" description="Polar residues" evidence="11">
    <location>
        <begin position="218"/>
        <end position="231"/>
    </location>
</feature>
<protein>
    <submittedName>
        <fullName evidence="13">Zinc finger protein 740</fullName>
    </submittedName>
</protein>
<feature type="compositionally biased region" description="Basic and acidic residues" evidence="11">
    <location>
        <begin position="55"/>
        <end position="69"/>
    </location>
</feature>
<keyword evidence="4" id="KW-0677">Repeat</keyword>
<evidence type="ECO:0000256" key="7">
    <source>
        <dbReference type="ARBA" id="ARBA00023015"/>
    </source>
</evidence>
<name>L5MA93_MYODS</name>
<accession>L5MA93</accession>
<organism evidence="13 14">
    <name type="scientific">Myotis davidii</name>
    <name type="common">David's myotis</name>
    <dbReference type="NCBI Taxonomy" id="225400"/>
    <lineage>
        <taxon>Eukaryota</taxon>
        <taxon>Metazoa</taxon>
        <taxon>Chordata</taxon>
        <taxon>Craniata</taxon>
        <taxon>Vertebrata</taxon>
        <taxon>Euteleostomi</taxon>
        <taxon>Mammalia</taxon>
        <taxon>Eutheria</taxon>
        <taxon>Laurasiatheria</taxon>
        <taxon>Chiroptera</taxon>
        <taxon>Yangochiroptera</taxon>
        <taxon>Vespertilionidae</taxon>
        <taxon>Myotis</taxon>
    </lineage>
</organism>
<dbReference type="InterPro" id="IPR013087">
    <property type="entry name" value="Znf_C2H2_type"/>
</dbReference>
<dbReference type="SMART" id="SM00355">
    <property type="entry name" value="ZnF_C2H2"/>
    <property type="match status" value="2"/>
</dbReference>
<dbReference type="PROSITE" id="PS50157">
    <property type="entry name" value="ZINC_FINGER_C2H2_2"/>
    <property type="match status" value="2"/>
</dbReference>
<dbReference type="Pfam" id="PF00096">
    <property type="entry name" value="zf-C2H2"/>
    <property type="match status" value="2"/>
</dbReference>
<feature type="region of interest" description="Disordered" evidence="11">
    <location>
        <begin position="33"/>
        <end position="79"/>
    </location>
</feature>
<feature type="domain" description="C2H2-type" evidence="12">
    <location>
        <begin position="110"/>
        <end position="137"/>
    </location>
</feature>
<keyword evidence="3" id="KW-0479">Metal-binding</keyword>
<keyword evidence="8" id="KW-0804">Transcription</keyword>
<sequence length="231" mass="24995">MAQASLLACEGLAGVSLVPTAASKKMMLSQIASKQAENGERAGSPDVLRCSSQGHRKDSDKSRSRKDEDSLAEASHSKKTVKKAGNGVIHKLVVVVEQNGSFQVKIPKNFVCEHCFGAFRSSYHLKRHILIHTGEKPFECDVCDMRFIQKYHLERHKRVHSGEKPYQCERCHQAQGALGGGSDEKNLPKNAPSSGLTVPPPPRVYLSPPGGVDLGDQKSASGDNSPRASAL</sequence>
<dbReference type="PROSITE" id="PS00028">
    <property type="entry name" value="ZINC_FINGER_C2H2_1"/>
    <property type="match status" value="2"/>
</dbReference>
<dbReference type="eggNOG" id="KOG1721">
    <property type="taxonomic scope" value="Eukaryota"/>
</dbReference>
<evidence type="ECO:0000256" key="2">
    <source>
        <dbReference type="ARBA" id="ARBA00006991"/>
    </source>
</evidence>
<proteinExistence type="inferred from homology"/>
<dbReference type="Gene3D" id="3.30.160.60">
    <property type="entry name" value="Classic Zinc Finger"/>
    <property type="match status" value="2"/>
</dbReference>
<evidence type="ECO:0000256" key="8">
    <source>
        <dbReference type="ARBA" id="ARBA00023163"/>
    </source>
</evidence>
<dbReference type="GO" id="GO:0008270">
    <property type="term" value="F:zinc ion binding"/>
    <property type="evidence" value="ECO:0007669"/>
    <property type="project" value="UniProtKB-KW"/>
</dbReference>
<dbReference type="EMBL" id="KB102468">
    <property type="protein sequence ID" value="ELK35301.1"/>
    <property type="molecule type" value="Genomic_DNA"/>
</dbReference>
<evidence type="ECO:0000256" key="10">
    <source>
        <dbReference type="PROSITE-ProRule" id="PRU00042"/>
    </source>
</evidence>
<dbReference type="FunFam" id="3.30.160.60:FF:000042">
    <property type="entry name" value="Zinc finger protein 148"/>
    <property type="match status" value="1"/>
</dbReference>
<dbReference type="InterPro" id="IPR036236">
    <property type="entry name" value="Znf_C2H2_sf"/>
</dbReference>
<keyword evidence="9" id="KW-0539">Nucleus</keyword>
<reference evidence="14" key="1">
    <citation type="journal article" date="2013" name="Science">
        <title>Comparative analysis of bat genomes provides insight into the evolution of flight and immunity.</title>
        <authorList>
            <person name="Zhang G."/>
            <person name="Cowled C."/>
            <person name="Shi Z."/>
            <person name="Huang Z."/>
            <person name="Bishop-Lilly K.A."/>
            <person name="Fang X."/>
            <person name="Wynne J.W."/>
            <person name="Xiong Z."/>
            <person name="Baker M.L."/>
            <person name="Zhao W."/>
            <person name="Tachedjian M."/>
            <person name="Zhu Y."/>
            <person name="Zhou P."/>
            <person name="Jiang X."/>
            <person name="Ng J."/>
            <person name="Yang L."/>
            <person name="Wu L."/>
            <person name="Xiao J."/>
            <person name="Feng Y."/>
            <person name="Chen Y."/>
            <person name="Sun X."/>
            <person name="Zhang Y."/>
            <person name="Marsh G.A."/>
            <person name="Crameri G."/>
            <person name="Broder C.C."/>
            <person name="Frey K.G."/>
            <person name="Wang L.F."/>
            <person name="Wang J."/>
        </authorList>
    </citation>
    <scope>NUCLEOTIDE SEQUENCE [LARGE SCALE GENOMIC DNA]</scope>
</reference>
<comment type="similarity">
    <text evidence="2">Belongs to the krueppel C2H2-type zinc-finger protein family.</text>
</comment>
<dbReference type="FunFam" id="3.30.160.60:FF:000230">
    <property type="entry name" value="Zinc finger protein 148"/>
    <property type="match status" value="1"/>
</dbReference>
<keyword evidence="5 10" id="KW-0863">Zinc-finger</keyword>
<dbReference type="AlphaFoldDB" id="L5MA93"/>
<gene>
    <name evidence="13" type="ORF">MDA_GLEAN10015460</name>
</gene>
<keyword evidence="7" id="KW-0805">Transcription regulation</keyword>
<evidence type="ECO:0000256" key="4">
    <source>
        <dbReference type="ARBA" id="ARBA00022737"/>
    </source>
</evidence>
<comment type="subcellular location">
    <subcellularLocation>
        <location evidence="1">Nucleus</location>
    </subcellularLocation>
</comment>
<dbReference type="Proteomes" id="UP000010556">
    <property type="component" value="Unassembled WGS sequence"/>
</dbReference>
<evidence type="ECO:0000313" key="13">
    <source>
        <dbReference type="EMBL" id="ELK35301.1"/>
    </source>
</evidence>
<keyword evidence="6" id="KW-0862">Zinc</keyword>
<evidence type="ECO:0000259" key="12">
    <source>
        <dbReference type="PROSITE" id="PS50157"/>
    </source>
</evidence>
<evidence type="ECO:0000256" key="6">
    <source>
        <dbReference type="ARBA" id="ARBA00022833"/>
    </source>
</evidence>
<evidence type="ECO:0000256" key="9">
    <source>
        <dbReference type="ARBA" id="ARBA00023242"/>
    </source>
</evidence>
<dbReference type="PANTHER" id="PTHR24394">
    <property type="entry name" value="ZINC FINGER PROTEIN"/>
    <property type="match status" value="1"/>
</dbReference>
<evidence type="ECO:0000256" key="1">
    <source>
        <dbReference type="ARBA" id="ARBA00004123"/>
    </source>
</evidence>